<dbReference type="GO" id="GO:0008168">
    <property type="term" value="F:methyltransferase activity"/>
    <property type="evidence" value="ECO:0007669"/>
    <property type="project" value="UniProtKB-KW"/>
</dbReference>
<dbReference type="PROSITE" id="PS50890">
    <property type="entry name" value="PUA"/>
    <property type="match status" value="1"/>
</dbReference>
<dbReference type="InterPro" id="IPR015947">
    <property type="entry name" value="PUA-like_sf"/>
</dbReference>
<feature type="domain" description="RlmI-like PUA" evidence="9">
    <location>
        <begin position="7"/>
        <end position="73"/>
    </location>
</feature>
<sequence length="398" mass="45334">MSEFARVRLRKNEERRIRQGHLWIYSNEIDTSISPLKAYEPGQPVVVEAANGKPLGIGTINPHSLIAIRLLSRNLDTQLGARWFKKRISHAQALRERFFGKPYYRLVYGESDLLPGLVIDRHGDVFVLQITTAGMERLKPQIITALEALYSPRAMVFRNDLDSRKLEGLPLENEVVGVLDEPVWIEENGTWFELPVESGQKTGWFYDHRMGRRKLQALCKGQRVLDVFSYLGGWGVEAAVAGASEVVCVDSSAQALDYLERAAVRNGVIDRVTTYQGNAFEVLPHLLNEGERFDIVVVDPPAFIKRKKDYRNGMEGYKRVNALAMRLLRSDGILVSASCSHHLPREALREQIQRAAREVDRMAQIFDQDGQGPDHPIHPAMPETEYLKTYFARIWLER</sequence>
<evidence type="ECO:0000313" key="10">
    <source>
        <dbReference type="EMBL" id="SIN94764.1"/>
    </source>
</evidence>
<evidence type="ECO:0000313" key="11">
    <source>
        <dbReference type="Proteomes" id="UP000198461"/>
    </source>
</evidence>
<dbReference type="Pfam" id="PF17785">
    <property type="entry name" value="PUA_3"/>
    <property type="match status" value="1"/>
</dbReference>
<dbReference type="SUPFAM" id="SSF88697">
    <property type="entry name" value="PUA domain-like"/>
    <property type="match status" value="1"/>
</dbReference>
<dbReference type="InterPro" id="IPR019614">
    <property type="entry name" value="SAM-dep_methyl-trfase"/>
</dbReference>
<keyword evidence="5 10" id="KW-0808">Transferase</keyword>
<dbReference type="CDD" id="cd11572">
    <property type="entry name" value="RlmI_M_like"/>
    <property type="match status" value="1"/>
</dbReference>
<dbReference type="PANTHER" id="PTHR42873">
    <property type="entry name" value="RIBOSOMAL RNA LARGE SUBUNIT METHYLTRANSFERASE"/>
    <property type="match status" value="1"/>
</dbReference>
<dbReference type="EMBL" id="FSRE01000002">
    <property type="protein sequence ID" value="SIN94764.1"/>
    <property type="molecule type" value="Genomic_DNA"/>
</dbReference>
<dbReference type="RefSeq" id="WP_074201351.1">
    <property type="nucleotide sequence ID" value="NZ_FSRE01000002.1"/>
</dbReference>
<dbReference type="PANTHER" id="PTHR42873:SF1">
    <property type="entry name" value="S-ADENOSYLMETHIONINE-DEPENDENT METHYLTRANSFERASE DOMAIN-CONTAINING PROTEIN"/>
    <property type="match status" value="1"/>
</dbReference>
<organism evidence="10 11">
    <name type="scientific">Sulfurivirga caldicuralii</name>
    <dbReference type="NCBI Taxonomy" id="364032"/>
    <lineage>
        <taxon>Bacteria</taxon>
        <taxon>Pseudomonadati</taxon>
        <taxon>Pseudomonadota</taxon>
        <taxon>Gammaproteobacteria</taxon>
        <taxon>Thiotrichales</taxon>
        <taxon>Piscirickettsiaceae</taxon>
        <taxon>Sulfurivirga</taxon>
    </lineage>
</organism>
<evidence type="ECO:0000259" key="8">
    <source>
        <dbReference type="Pfam" id="PF10672"/>
    </source>
</evidence>
<dbReference type="GO" id="GO:0006364">
    <property type="term" value="P:rRNA processing"/>
    <property type="evidence" value="ECO:0007669"/>
    <property type="project" value="UniProtKB-KW"/>
</dbReference>
<dbReference type="InterPro" id="IPR041532">
    <property type="entry name" value="RlmI-like_PUA"/>
</dbReference>
<proteinExistence type="inferred from homology"/>
<evidence type="ECO:0000256" key="6">
    <source>
        <dbReference type="ARBA" id="ARBA00022691"/>
    </source>
</evidence>
<reference evidence="10 11" key="1">
    <citation type="submission" date="2016-11" db="EMBL/GenBank/DDBJ databases">
        <authorList>
            <person name="Jaros S."/>
            <person name="Januszkiewicz K."/>
            <person name="Wedrychowicz H."/>
        </authorList>
    </citation>
    <scope>NUCLEOTIDE SEQUENCE [LARGE SCALE GENOMIC DNA]</scope>
    <source>
        <strain evidence="10 11">DSM 17737</strain>
    </source>
</reference>
<dbReference type="AlphaFoldDB" id="A0A1N6FHN8"/>
<dbReference type="Proteomes" id="UP000198461">
    <property type="component" value="Unassembled WGS sequence"/>
</dbReference>
<evidence type="ECO:0000256" key="2">
    <source>
        <dbReference type="ARBA" id="ARBA00022490"/>
    </source>
</evidence>
<dbReference type="GO" id="GO:0005737">
    <property type="term" value="C:cytoplasm"/>
    <property type="evidence" value="ECO:0007669"/>
    <property type="project" value="UniProtKB-SubCell"/>
</dbReference>
<dbReference type="SUPFAM" id="SSF53335">
    <property type="entry name" value="S-adenosyl-L-methionine-dependent methyltransferases"/>
    <property type="match status" value="1"/>
</dbReference>
<dbReference type="Gene3D" id="2.30.130.10">
    <property type="entry name" value="PUA domain"/>
    <property type="match status" value="1"/>
</dbReference>
<dbReference type="CDD" id="cd02440">
    <property type="entry name" value="AdoMet_MTases"/>
    <property type="match status" value="1"/>
</dbReference>
<evidence type="ECO:0000256" key="7">
    <source>
        <dbReference type="ARBA" id="ARBA00038091"/>
    </source>
</evidence>
<gene>
    <name evidence="10" type="ORF">SAMN05443662_1083</name>
</gene>
<protein>
    <submittedName>
        <fullName evidence="10">SAM-dependent methyltransferase</fullName>
    </submittedName>
</protein>
<dbReference type="OrthoDB" id="9805492at2"/>
<evidence type="ECO:0000256" key="4">
    <source>
        <dbReference type="ARBA" id="ARBA00022603"/>
    </source>
</evidence>
<keyword evidence="6" id="KW-0949">S-adenosyl-L-methionine</keyword>
<dbReference type="Pfam" id="PF10672">
    <property type="entry name" value="Methyltrans_SAM"/>
    <property type="match status" value="1"/>
</dbReference>
<evidence type="ECO:0000256" key="5">
    <source>
        <dbReference type="ARBA" id="ARBA00022679"/>
    </source>
</evidence>
<dbReference type="Gene3D" id="3.40.50.150">
    <property type="entry name" value="Vaccinia Virus protein VP39"/>
    <property type="match status" value="1"/>
</dbReference>
<feature type="domain" description="S-adenosylmethionine-dependent methyltransferase" evidence="8">
    <location>
        <begin position="184"/>
        <end position="357"/>
    </location>
</feature>
<keyword evidence="2" id="KW-0963">Cytoplasm</keyword>
<dbReference type="Gene3D" id="3.30.750.80">
    <property type="entry name" value="RNA methyltransferase domain (HRMD) like"/>
    <property type="match status" value="1"/>
</dbReference>
<keyword evidence="11" id="KW-1185">Reference proteome</keyword>
<keyword evidence="3" id="KW-0698">rRNA processing</keyword>
<comment type="similarity">
    <text evidence="7">Belongs to the methyltransferase superfamily. RlmI family.</text>
</comment>
<keyword evidence="4 10" id="KW-0489">Methyltransferase</keyword>
<comment type="subcellular location">
    <subcellularLocation>
        <location evidence="1">Cytoplasm</location>
    </subcellularLocation>
</comment>
<dbReference type="GO" id="GO:0032259">
    <property type="term" value="P:methylation"/>
    <property type="evidence" value="ECO:0007669"/>
    <property type="project" value="UniProtKB-KW"/>
</dbReference>
<accession>A0A1N6FHN8</accession>
<dbReference type="CDD" id="cd21153">
    <property type="entry name" value="PUA_RlmI"/>
    <property type="match status" value="1"/>
</dbReference>
<dbReference type="InterPro" id="IPR036974">
    <property type="entry name" value="PUA_sf"/>
</dbReference>
<dbReference type="InterPro" id="IPR029063">
    <property type="entry name" value="SAM-dependent_MTases_sf"/>
</dbReference>
<dbReference type="GO" id="GO:0003723">
    <property type="term" value="F:RNA binding"/>
    <property type="evidence" value="ECO:0007669"/>
    <property type="project" value="InterPro"/>
</dbReference>
<evidence type="ECO:0000259" key="9">
    <source>
        <dbReference type="Pfam" id="PF17785"/>
    </source>
</evidence>
<evidence type="ECO:0000256" key="3">
    <source>
        <dbReference type="ARBA" id="ARBA00022552"/>
    </source>
</evidence>
<name>A0A1N6FHN8_9GAMM</name>
<dbReference type="STRING" id="364032.SAMN05443662_1083"/>
<evidence type="ECO:0000256" key="1">
    <source>
        <dbReference type="ARBA" id="ARBA00004496"/>
    </source>
</evidence>